<feature type="compositionally biased region" description="Polar residues" evidence="6">
    <location>
        <begin position="107"/>
        <end position="122"/>
    </location>
</feature>
<dbReference type="Proteomes" id="UP000053201">
    <property type="component" value="Unassembled WGS sequence"/>
</dbReference>
<dbReference type="OMA" id="IDRPNSF"/>
<feature type="region of interest" description="Disordered" evidence="6">
    <location>
        <begin position="431"/>
        <end position="450"/>
    </location>
</feature>
<dbReference type="PANTHER" id="PTHR14196:SF12">
    <property type="entry name" value="ZINC FINGER PROTEIN 208-LIKE"/>
    <property type="match status" value="1"/>
</dbReference>
<dbReference type="PROSITE" id="PS50157">
    <property type="entry name" value="ZINC_FINGER_C2H2_2"/>
    <property type="match status" value="2"/>
</dbReference>
<feature type="domain" description="C2H2-type" evidence="7">
    <location>
        <begin position="415"/>
        <end position="445"/>
    </location>
</feature>
<feature type="compositionally biased region" description="Low complexity" evidence="6">
    <location>
        <begin position="321"/>
        <end position="351"/>
    </location>
</feature>
<sequence>MRLDDNLLSSSGFSYLSLDHGLPLSADSYPSANVVASTPTYATPAVYVASESRSLEDSVYCDHPYTFLDHHPRAESSESDLSDFESDLFLNPAGLFGSSSSSGTSSQLHMRTSPAPSYTGSDGSASPLVGGISPCSTSSSLAAWEKTLGANRPVWEDDGFFQDDGGHRLGAWLGNDHPTYYSGESAMGPPKMDHGLSEYGKMDRGHHHIPYSVPAPQPTPHLSQSHLSQQHQRQPPPQQQQHLHHHQHHPQQNPGRSSGLGYPASDERYYHPHAYGHQEHQQHQQQQPVRHQPHQMLSVSPYRPPSRPLPSQTAHRHHHTPSISPSSSSSSASSSASSLASTTNTSSSATPQLHNTYPYLPPLPHHRHQPPEPQHRNEQPPRERRFECAQCLKRFLRRQDLNRHSATHLNGFKPFRCDYCGTGFTRQDALHRHGKAKRCLSKRRSASDER</sequence>
<feature type="compositionally biased region" description="Basic residues" evidence="6">
    <location>
        <begin position="432"/>
        <end position="444"/>
    </location>
</feature>
<dbReference type="GO" id="GO:0008270">
    <property type="term" value="F:zinc ion binding"/>
    <property type="evidence" value="ECO:0007669"/>
    <property type="project" value="UniProtKB-KW"/>
</dbReference>
<feature type="compositionally biased region" description="Basic and acidic residues" evidence="6">
    <location>
        <begin position="265"/>
        <end position="282"/>
    </location>
</feature>
<dbReference type="RefSeq" id="XP_016603873.1">
    <property type="nucleotide sequence ID" value="XM_016756925.1"/>
</dbReference>
<feature type="domain" description="C2H2-type" evidence="7">
    <location>
        <begin position="386"/>
        <end position="408"/>
    </location>
</feature>
<dbReference type="PROSITE" id="PS00028">
    <property type="entry name" value="ZINC_FINGER_C2H2_1"/>
    <property type="match status" value="1"/>
</dbReference>
<evidence type="ECO:0000256" key="4">
    <source>
        <dbReference type="ARBA" id="ARBA00022833"/>
    </source>
</evidence>
<evidence type="ECO:0000256" key="1">
    <source>
        <dbReference type="ARBA" id="ARBA00022723"/>
    </source>
</evidence>
<dbReference type="InterPro" id="IPR050717">
    <property type="entry name" value="C2H2-ZF_Transcription_Reg"/>
</dbReference>
<evidence type="ECO:0000259" key="7">
    <source>
        <dbReference type="PROSITE" id="PS50157"/>
    </source>
</evidence>
<evidence type="ECO:0000313" key="8">
    <source>
        <dbReference type="EMBL" id="KNC95833.1"/>
    </source>
</evidence>
<dbReference type="eggNOG" id="ENOG502T05S">
    <property type="taxonomic scope" value="Eukaryota"/>
</dbReference>
<dbReference type="SUPFAM" id="SSF57667">
    <property type="entry name" value="beta-beta-alpha zinc fingers"/>
    <property type="match status" value="1"/>
</dbReference>
<dbReference type="AlphaFoldDB" id="A0A0L0H526"/>
<gene>
    <name evidence="8" type="ORF">SPPG_08776</name>
</gene>
<feature type="compositionally biased region" description="Low complexity" evidence="6">
    <location>
        <begin position="283"/>
        <end position="301"/>
    </location>
</feature>
<keyword evidence="9" id="KW-1185">Reference proteome</keyword>
<protein>
    <recommendedName>
        <fullName evidence="7">C2H2-type domain-containing protein</fullName>
    </recommendedName>
</protein>
<dbReference type="GO" id="GO:0000977">
    <property type="term" value="F:RNA polymerase II transcription regulatory region sequence-specific DNA binding"/>
    <property type="evidence" value="ECO:0007669"/>
    <property type="project" value="TreeGrafter"/>
</dbReference>
<evidence type="ECO:0000256" key="6">
    <source>
        <dbReference type="SAM" id="MobiDB-lite"/>
    </source>
</evidence>
<feature type="compositionally biased region" description="Low complexity" evidence="6">
    <location>
        <begin position="220"/>
        <end position="233"/>
    </location>
</feature>
<dbReference type="OrthoDB" id="8922241at2759"/>
<dbReference type="FunFam" id="3.30.160.60:FF:000446">
    <property type="entry name" value="Zinc finger protein"/>
    <property type="match status" value="1"/>
</dbReference>
<reference evidence="8 9" key="1">
    <citation type="submission" date="2009-08" db="EMBL/GenBank/DDBJ databases">
        <title>The Genome Sequence of Spizellomyces punctatus strain DAOM BR117.</title>
        <authorList>
            <consortium name="The Broad Institute Genome Sequencing Platform"/>
            <person name="Russ C."/>
            <person name="Cuomo C."/>
            <person name="Shea T."/>
            <person name="Young S.K."/>
            <person name="Zeng Q."/>
            <person name="Koehrsen M."/>
            <person name="Haas B."/>
            <person name="Borodovsky M."/>
            <person name="Guigo R."/>
            <person name="Alvarado L."/>
            <person name="Berlin A."/>
            <person name="Bochicchio J."/>
            <person name="Borenstein D."/>
            <person name="Chapman S."/>
            <person name="Chen Z."/>
            <person name="Engels R."/>
            <person name="Freedman E."/>
            <person name="Gellesch M."/>
            <person name="Goldberg J."/>
            <person name="Griggs A."/>
            <person name="Gujja S."/>
            <person name="Heiman D."/>
            <person name="Hepburn T."/>
            <person name="Howarth C."/>
            <person name="Jen D."/>
            <person name="Larson L."/>
            <person name="Lewis B."/>
            <person name="Mehta T."/>
            <person name="Park D."/>
            <person name="Pearson M."/>
            <person name="Roberts A."/>
            <person name="Saif S."/>
            <person name="Shenoy N."/>
            <person name="Sisk P."/>
            <person name="Stolte C."/>
            <person name="Sykes S."/>
            <person name="Thomson T."/>
            <person name="Walk T."/>
            <person name="White J."/>
            <person name="Yandava C."/>
            <person name="Burger G."/>
            <person name="Gray M.W."/>
            <person name="Holland P.W.H."/>
            <person name="King N."/>
            <person name="Lang F.B.F."/>
            <person name="Roger A.J."/>
            <person name="Ruiz-Trillo I."/>
            <person name="Lander E."/>
            <person name="Nusbaum C."/>
        </authorList>
    </citation>
    <scope>NUCLEOTIDE SEQUENCE [LARGE SCALE GENOMIC DNA]</scope>
    <source>
        <strain evidence="8 9">DAOM BR117</strain>
    </source>
</reference>
<dbReference type="PANTHER" id="PTHR14196">
    <property type="entry name" value="ODD-SKIPPED - RELATED"/>
    <property type="match status" value="1"/>
</dbReference>
<evidence type="ECO:0000256" key="2">
    <source>
        <dbReference type="ARBA" id="ARBA00022737"/>
    </source>
</evidence>
<dbReference type="InterPro" id="IPR013087">
    <property type="entry name" value="Znf_C2H2_type"/>
</dbReference>
<keyword evidence="3 5" id="KW-0863">Zinc-finger</keyword>
<keyword evidence="2" id="KW-0677">Repeat</keyword>
<dbReference type="InterPro" id="IPR036236">
    <property type="entry name" value="Znf_C2H2_sf"/>
</dbReference>
<evidence type="ECO:0000256" key="3">
    <source>
        <dbReference type="ARBA" id="ARBA00022771"/>
    </source>
</evidence>
<accession>A0A0L0H526</accession>
<dbReference type="GO" id="GO:0005634">
    <property type="term" value="C:nucleus"/>
    <property type="evidence" value="ECO:0007669"/>
    <property type="project" value="TreeGrafter"/>
</dbReference>
<name>A0A0L0H526_SPIPD</name>
<dbReference type="STRING" id="645134.A0A0L0H526"/>
<dbReference type="VEuPathDB" id="FungiDB:SPPG_08776"/>
<dbReference type="EMBL" id="KQ257475">
    <property type="protein sequence ID" value="KNC95833.1"/>
    <property type="molecule type" value="Genomic_DNA"/>
</dbReference>
<proteinExistence type="predicted"/>
<keyword evidence="1" id="KW-0479">Metal-binding</keyword>
<feature type="region of interest" description="Disordered" evidence="6">
    <location>
        <begin position="98"/>
        <end position="122"/>
    </location>
</feature>
<organism evidence="8 9">
    <name type="scientific">Spizellomyces punctatus (strain DAOM BR117)</name>
    <dbReference type="NCBI Taxonomy" id="645134"/>
    <lineage>
        <taxon>Eukaryota</taxon>
        <taxon>Fungi</taxon>
        <taxon>Fungi incertae sedis</taxon>
        <taxon>Chytridiomycota</taxon>
        <taxon>Chytridiomycota incertae sedis</taxon>
        <taxon>Chytridiomycetes</taxon>
        <taxon>Spizellomycetales</taxon>
        <taxon>Spizellomycetaceae</taxon>
        <taxon>Spizellomyces</taxon>
    </lineage>
</organism>
<feature type="compositionally biased region" description="Basic and acidic residues" evidence="6">
    <location>
        <begin position="194"/>
        <end position="203"/>
    </location>
</feature>
<feature type="region of interest" description="Disordered" evidence="6">
    <location>
        <begin position="194"/>
        <end position="384"/>
    </location>
</feature>
<dbReference type="GeneID" id="27691912"/>
<feature type="compositionally biased region" description="Basic and acidic residues" evidence="6">
    <location>
        <begin position="369"/>
        <end position="384"/>
    </location>
</feature>
<dbReference type="Pfam" id="PF13912">
    <property type="entry name" value="zf-C2H2_6"/>
    <property type="match status" value="2"/>
</dbReference>
<keyword evidence="4" id="KW-0862">Zinc</keyword>
<dbReference type="InParanoid" id="A0A0L0H526"/>
<evidence type="ECO:0000313" key="9">
    <source>
        <dbReference type="Proteomes" id="UP000053201"/>
    </source>
</evidence>
<dbReference type="GO" id="GO:0000981">
    <property type="term" value="F:DNA-binding transcription factor activity, RNA polymerase II-specific"/>
    <property type="evidence" value="ECO:0007669"/>
    <property type="project" value="TreeGrafter"/>
</dbReference>
<dbReference type="Gene3D" id="3.30.160.60">
    <property type="entry name" value="Classic Zinc Finger"/>
    <property type="match status" value="2"/>
</dbReference>
<dbReference type="SMART" id="SM00355">
    <property type="entry name" value="ZnF_C2H2"/>
    <property type="match status" value="2"/>
</dbReference>
<evidence type="ECO:0000256" key="5">
    <source>
        <dbReference type="PROSITE-ProRule" id="PRU00042"/>
    </source>
</evidence>